<evidence type="ECO:0000259" key="13">
    <source>
        <dbReference type="PROSITE" id="PS50157"/>
    </source>
</evidence>
<dbReference type="Pfam" id="PF00096">
    <property type="entry name" value="zf-C2H2"/>
    <property type="match status" value="8"/>
</dbReference>
<evidence type="ECO:0000256" key="7">
    <source>
        <dbReference type="ARBA" id="ARBA00023125"/>
    </source>
</evidence>
<organism evidence="14 15">
    <name type="scientific">Cyprinodon variegatus</name>
    <name type="common">Sheepshead minnow</name>
    <dbReference type="NCBI Taxonomy" id="28743"/>
    <lineage>
        <taxon>Eukaryota</taxon>
        <taxon>Metazoa</taxon>
        <taxon>Chordata</taxon>
        <taxon>Craniata</taxon>
        <taxon>Vertebrata</taxon>
        <taxon>Euteleostomi</taxon>
        <taxon>Actinopterygii</taxon>
        <taxon>Neopterygii</taxon>
        <taxon>Teleostei</taxon>
        <taxon>Neoteleostei</taxon>
        <taxon>Acanthomorphata</taxon>
        <taxon>Ovalentaria</taxon>
        <taxon>Atherinomorphae</taxon>
        <taxon>Cyprinodontiformes</taxon>
        <taxon>Cyprinodontidae</taxon>
        <taxon>Cyprinodon</taxon>
    </lineage>
</organism>
<keyword evidence="9" id="KW-0539">Nucleus</keyword>
<feature type="domain" description="C2H2-type" evidence="13">
    <location>
        <begin position="536"/>
        <end position="563"/>
    </location>
</feature>
<feature type="region of interest" description="Disordered" evidence="11">
    <location>
        <begin position="828"/>
        <end position="852"/>
    </location>
</feature>
<feature type="compositionally biased region" description="Polar residues" evidence="11">
    <location>
        <begin position="375"/>
        <end position="384"/>
    </location>
</feature>
<protein>
    <submittedName>
        <fullName evidence="14">Zinc finger protein 62 homolog</fullName>
    </submittedName>
</protein>
<comment type="subcellular location">
    <subcellularLocation>
        <location evidence="1">Nucleus</location>
    </subcellularLocation>
</comment>
<dbReference type="Ensembl" id="ENSCVAT00000004493.1">
    <property type="protein sequence ID" value="ENSCVAP00000024319.1"/>
    <property type="gene ID" value="ENSCVAG00000008314.1"/>
</dbReference>
<feature type="compositionally biased region" description="Basic and acidic residues" evidence="11">
    <location>
        <begin position="294"/>
        <end position="303"/>
    </location>
</feature>
<evidence type="ECO:0000256" key="9">
    <source>
        <dbReference type="ARBA" id="ARBA00023242"/>
    </source>
</evidence>
<dbReference type="PANTHER" id="PTHR24384:SF189">
    <property type="entry name" value="C2H2-TYPE DOMAIN-CONTAINING PROTEIN-RELATED"/>
    <property type="match status" value="1"/>
</dbReference>
<dbReference type="GeneTree" id="ENSGT00940000168692"/>
<feature type="transmembrane region" description="Helical" evidence="12">
    <location>
        <begin position="9"/>
        <end position="27"/>
    </location>
</feature>
<dbReference type="InterPro" id="IPR013087">
    <property type="entry name" value="Znf_C2H2_type"/>
</dbReference>
<dbReference type="InterPro" id="IPR050752">
    <property type="entry name" value="C2H2-ZF_domain"/>
</dbReference>
<feature type="compositionally biased region" description="Polar residues" evidence="11">
    <location>
        <begin position="337"/>
        <end position="349"/>
    </location>
</feature>
<dbReference type="PROSITE" id="PS00028">
    <property type="entry name" value="ZINC_FINGER_C2H2_1"/>
    <property type="match status" value="10"/>
</dbReference>
<dbReference type="PANTHER" id="PTHR24384">
    <property type="entry name" value="FINGER PUTATIVE TRANSCRIPTION FACTOR FAMILY-RELATED"/>
    <property type="match status" value="1"/>
</dbReference>
<dbReference type="GO" id="GO:0005634">
    <property type="term" value="C:nucleus"/>
    <property type="evidence" value="ECO:0007669"/>
    <property type="project" value="UniProtKB-SubCell"/>
</dbReference>
<keyword evidence="12" id="KW-0472">Membrane</keyword>
<feature type="domain" description="C2H2-type" evidence="13">
    <location>
        <begin position="564"/>
        <end position="591"/>
    </location>
</feature>
<reference evidence="14" key="2">
    <citation type="submission" date="2025-09" db="UniProtKB">
        <authorList>
            <consortium name="Ensembl"/>
        </authorList>
    </citation>
    <scope>IDENTIFICATION</scope>
</reference>
<feature type="region of interest" description="Disordered" evidence="11">
    <location>
        <begin position="630"/>
        <end position="652"/>
    </location>
</feature>
<dbReference type="Gene3D" id="3.30.160.60">
    <property type="entry name" value="Classic Zinc Finger"/>
    <property type="match status" value="7"/>
</dbReference>
<keyword evidence="3" id="KW-0677">Repeat</keyword>
<feature type="compositionally biased region" description="Basic and acidic residues" evidence="11">
    <location>
        <begin position="637"/>
        <end position="652"/>
    </location>
</feature>
<name>A0A3Q2DZA4_CYPVA</name>
<evidence type="ECO:0000313" key="15">
    <source>
        <dbReference type="Proteomes" id="UP000265020"/>
    </source>
</evidence>
<feature type="compositionally biased region" description="Basic residues" evidence="11">
    <location>
        <begin position="275"/>
        <end position="287"/>
    </location>
</feature>
<feature type="compositionally biased region" description="Polar residues" evidence="11">
    <location>
        <begin position="245"/>
        <end position="271"/>
    </location>
</feature>
<dbReference type="FunFam" id="3.30.160.60:FF:000176">
    <property type="entry name" value="zinc finger protein 70"/>
    <property type="match status" value="1"/>
</dbReference>
<feature type="region of interest" description="Disordered" evidence="11">
    <location>
        <begin position="1038"/>
        <end position="1085"/>
    </location>
</feature>
<proteinExistence type="predicted"/>
<evidence type="ECO:0000256" key="6">
    <source>
        <dbReference type="ARBA" id="ARBA00023015"/>
    </source>
</evidence>
<keyword evidence="5" id="KW-0862">Zinc</keyword>
<feature type="domain" description="C2H2-type" evidence="13">
    <location>
        <begin position="754"/>
        <end position="781"/>
    </location>
</feature>
<dbReference type="InterPro" id="IPR036236">
    <property type="entry name" value="Znf_C2H2_sf"/>
</dbReference>
<keyword evidence="12" id="KW-1133">Transmembrane helix</keyword>
<evidence type="ECO:0000256" key="2">
    <source>
        <dbReference type="ARBA" id="ARBA00022723"/>
    </source>
</evidence>
<dbReference type="FunFam" id="3.30.160.60:FF:000965">
    <property type="entry name" value="Neurotrophin receptor-interacting factor homolog"/>
    <property type="match status" value="1"/>
</dbReference>
<feature type="domain" description="C2H2-type" evidence="13">
    <location>
        <begin position="685"/>
        <end position="712"/>
    </location>
</feature>
<evidence type="ECO:0000256" key="8">
    <source>
        <dbReference type="ARBA" id="ARBA00023163"/>
    </source>
</evidence>
<dbReference type="FunFam" id="3.30.160.60:FF:000290">
    <property type="entry name" value="Zinc finger protein 697 isoform X1"/>
    <property type="match status" value="1"/>
</dbReference>
<feature type="domain" description="C2H2-type" evidence="13">
    <location>
        <begin position="713"/>
        <end position="742"/>
    </location>
</feature>
<dbReference type="AlphaFoldDB" id="A0A3Q2DZA4"/>
<evidence type="ECO:0000256" key="12">
    <source>
        <dbReference type="SAM" id="Phobius"/>
    </source>
</evidence>
<evidence type="ECO:0000256" key="1">
    <source>
        <dbReference type="ARBA" id="ARBA00004123"/>
    </source>
</evidence>
<feature type="compositionally biased region" description="Basic and acidic residues" evidence="11">
    <location>
        <begin position="363"/>
        <end position="374"/>
    </location>
</feature>
<reference evidence="14" key="1">
    <citation type="submission" date="2025-08" db="UniProtKB">
        <authorList>
            <consortium name="Ensembl"/>
        </authorList>
    </citation>
    <scope>IDENTIFICATION</scope>
</reference>
<keyword evidence="6" id="KW-0805">Transcription regulation</keyword>
<dbReference type="PROSITE" id="PS50157">
    <property type="entry name" value="ZINC_FINGER_C2H2_2"/>
    <property type="match status" value="11"/>
</dbReference>
<keyword evidence="12" id="KW-0812">Transmembrane</keyword>
<sequence>MTSRHYGKLLLCIKLHCLSVILFFFFFCRRFAMGTKMSFGRGSGDQNTDCDLTSTSPPCSFVHAPSDCKQISEDMEVSGPVESDVCLSSETAHLSSQPITEIDTSLLTAKSPPTVSRKVRRRPGRPAKIKRHPIKDKKDSVAAGLDGDQPEEVSPPVALPAASVSDSTGDSDHHMVSESSQDDKSGYDAVLNDKVDGDGNSQLKRRRGRPKKSEASTSQHAVSKKAAVHIVRPNNVGWTLRSRAEQNPSAQNGKSDSLDETTQAEGISTEFSHLIHSHGIRRRRRTKPPINEEVPEKVAKLDDPTESSSVLSNEGDCEGKPETEKLVEQSADKQETDANTNTAESSLQEQHAEQTEALESPSETEKIPAEDQNRSDLVNKSQTDIPDVGEPSTINGRKESDLETSESFDPPVDADVQKVESSSTDLVSSSKEEPLSVTVKSENIETEVGALALVSDSRTASQSSENILERKVVFRCKKGGKRKRRIVKVVLSNNHVEKDEGTPEVEQKPDHCDVKTEVCSELKDVTYVRKGGKNMLKCSYCGRLFKFLSQLVVHQRIHTGERPFKCDECGRGFTKNSNLNLHLKMHLKNNMYQKCPLCKSSVSISQYAAHMETHTQGVDQLALAIPDEVVEQPSQDRTTKSPKETQKEHVSEKKGGKTCQYCGKTFPFQSALKRHVRIHTGEKPYKCEICDRAFGQSYFLRVHELTHWTVKRYNCTRCEKSFSHYSNAKNHTCRPVRGSGDPQANRHIKPLLTYTCHICKKVFDHLQNFNNHMKEHTGTRLFRCLFCDKLFSLMSDFEAHRVPCAAERNISSSVKEEEMMTMIHYRVPSKTSSKSNSPPPVETPDFQPQKKRLIILRKRRPVKLKKRPQGPVSPPPPISYLVSKLNQLDDRSDPRKYLCPSCGRQFRHMSRLRAHMLTHSPDQSYPCSQCGKTLGSWKKLWTHQRFHRQPSGRFTCPQCGQGFRFTSSYRKHMNEHPEFRWIEERPKKMFLPYQCDQCRSSFRTLDLLFTHQLCHSSVKDLRKESNLVLLTDASTFQPKAEIPPSQSNPGTSIQSAARTSSTLSPSQKHPDLNSQPSPLFQNSQDRECSPLYPIKTHLGTERDICSDKVKENEAGKALTPLKSSWTQNASKSKESALDSLDCAVCGAAFPAVSDLFQHYIDHARGQV</sequence>
<feature type="domain" description="C2H2-type" evidence="13">
    <location>
        <begin position="954"/>
        <end position="981"/>
    </location>
</feature>
<evidence type="ECO:0000256" key="11">
    <source>
        <dbReference type="SAM" id="MobiDB-lite"/>
    </source>
</evidence>
<feature type="region of interest" description="Disordered" evidence="11">
    <location>
        <begin position="110"/>
        <end position="434"/>
    </location>
</feature>
<evidence type="ECO:0000256" key="10">
    <source>
        <dbReference type="PROSITE-ProRule" id="PRU00042"/>
    </source>
</evidence>
<evidence type="ECO:0000313" key="14">
    <source>
        <dbReference type="Ensembl" id="ENSCVAP00000024319.1"/>
    </source>
</evidence>
<feature type="domain" description="C2H2-type" evidence="13">
    <location>
        <begin position="657"/>
        <end position="684"/>
    </location>
</feature>
<feature type="domain" description="C2H2-type" evidence="13">
    <location>
        <begin position="993"/>
        <end position="1020"/>
    </location>
</feature>
<keyword evidence="2" id="KW-0479">Metal-binding</keyword>
<keyword evidence="7" id="KW-0238">DNA-binding</keyword>
<keyword evidence="15" id="KW-1185">Reference proteome</keyword>
<feature type="domain" description="C2H2-type" evidence="13">
    <location>
        <begin position="1140"/>
        <end position="1167"/>
    </location>
</feature>
<evidence type="ECO:0000256" key="4">
    <source>
        <dbReference type="ARBA" id="ARBA00022771"/>
    </source>
</evidence>
<dbReference type="SUPFAM" id="SSF57667">
    <property type="entry name" value="beta-beta-alpha zinc fingers"/>
    <property type="match status" value="5"/>
</dbReference>
<dbReference type="Proteomes" id="UP000265020">
    <property type="component" value="Unassembled WGS sequence"/>
</dbReference>
<evidence type="ECO:0000256" key="5">
    <source>
        <dbReference type="ARBA" id="ARBA00022833"/>
    </source>
</evidence>
<feature type="compositionally biased region" description="Polar residues" evidence="11">
    <location>
        <begin position="1044"/>
        <end position="1083"/>
    </location>
</feature>
<accession>A0A3Q2DZA4</accession>
<feature type="compositionally biased region" description="Basic residues" evidence="11">
    <location>
        <begin position="117"/>
        <end position="135"/>
    </location>
</feature>
<feature type="compositionally biased region" description="Basic and acidic residues" evidence="11">
    <location>
        <begin position="317"/>
        <end position="336"/>
    </location>
</feature>
<feature type="domain" description="C2H2-type" evidence="13">
    <location>
        <begin position="925"/>
        <end position="952"/>
    </location>
</feature>
<dbReference type="GO" id="GO:0008270">
    <property type="term" value="F:zinc ion binding"/>
    <property type="evidence" value="ECO:0007669"/>
    <property type="project" value="UniProtKB-KW"/>
</dbReference>
<dbReference type="FunFam" id="3.30.160.60:FF:000744">
    <property type="entry name" value="zinc finger E-box-binding homeobox 1"/>
    <property type="match status" value="1"/>
</dbReference>
<dbReference type="GO" id="GO:0000981">
    <property type="term" value="F:DNA-binding transcription factor activity, RNA polymerase II-specific"/>
    <property type="evidence" value="ECO:0007669"/>
    <property type="project" value="TreeGrafter"/>
</dbReference>
<dbReference type="SMART" id="SM00355">
    <property type="entry name" value="ZnF_C2H2"/>
    <property type="match status" value="12"/>
</dbReference>
<feature type="compositionally biased region" description="Basic and acidic residues" evidence="11">
    <location>
        <begin position="170"/>
        <end position="197"/>
    </location>
</feature>
<keyword evidence="8" id="KW-0804">Transcription</keyword>
<evidence type="ECO:0000256" key="3">
    <source>
        <dbReference type="ARBA" id="ARBA00022737"/>
    </source>
</evidence>
<keyword evidence="4 10" id="KW-0863">Zinc-finger</keyword>
<dbReference type="GO" id="GO:0000978">
    <property type="term" value="F:RNA polymerase II cis-regulatory region sequence-specific DNA binding"/>
    <property type="evidence" value="ECO:0007669"/>
    <property type="project" value="TreeGrafter"/>
</dbReference>
<feature type="domain" description="C2H2-type" evidence="13">
    <location>
        <begin position="897"/>
        <end position="924"/>
    </location>
</feature>